<sequence length="150" mass="17516">MEGGHRGLKSMEPEEFQILNLKKEMKALMDRRREERALEDRMAGEEAQPAVAEKDRAAAEAEAPRKKRKTVVIKSMVPQGVIDYMTANPNISFRREKLPNRPQKFREWYAKRKAISDKYLEYDLALIKQYVTKGYAEDYTEATDDEDEDI</sequence>
<keyword evidence="3" id="KW-1185">Reference proteome</keyword>
<name>A0ABC8W7Z6_9POAL</name>
<proteinExistence type="predicted"/>
<dbReference type="Proteomes" id="UP001497457">
    <property type="component" value="Chromosome 11b"/>
</dbReference>
<feature type="region of interest" description="Disordered" evidence="1">
    <location>
        <begin position="31"/>
        <end position="65"/>
    </location>
</feature>
<reference evidence="2" key="1">
    <citation type="submission" date="2024-10" db="EMBL/GenBank/DDBJ databases">
        <authorList>
            <person name="Ryan C."/>
        </authorList>
    </citation>
    <scope>NUCLEOTIDE SEQUENCE [LARGE SCALE GENOMIC DNA]</scope>
</reference>
<organism evidence="2 3">
    <name type="scientific">Urochloa decumbens</name>
    <dbReference type="NCBI Taxonomy" id="240449"/>
    <lineage>
        <taxon>Eukaryota</taxon>
        <taxon>Viridiplantae</taxon>
        <taxon>Streptophyta</taxon>
        <taxon>Embryophyta</taxon>
        <taxon>Tracheophyta</taxon>
        <taxon>Spermatophyta</taxon>
        <taxon>Magnoliopsida</taxon>
        <taxon>Liliopsida</taxon>
        <taxon>Poales</taxon>
        <taxon>Poaceae</taxon>
        <taxon>PACMAD clade</taxon>
        <taxon>Panicoideae</taxon>
        <taxon>Panicodae</taxon>
        <taxon>Paniceae</taxon>
        <taxon>Melinidinae</taxon>
        <taxon>Urochloa</taxon>
    </lineage>
</organism>
<evidence type="ECO:0000313" key="2">
    <source>
        <dbReference type="EMBL" id="CAL4904491.1"/>
    </source>
</evidence>
<dbReference type="EMBL" id="OZ075121">
    <property type="protein sequence ID" value="CAL4904491.1"/>
    <property type="molecule type" value="Genomic_DNA"/>
</dbReference>
<gene>
    <name evidence="2" type="ORF">URODEC1_LOCUS11155</name>
</gene>
<evidence type="ECO:0000256" key="1">
    <source>
        <dbReference type="SAM" id="MobiDB-lite"/>
    </source>
</evidence>
<evidence type="ECO:0000313" key="3">
    <source>
        <dbReference type="Proteomes" id="UP001497457"/>
    </source>
</evidence>
<feature type="compositionally biased region" description="Basic and acidic residues" evidence="1">
    <location>
        <begin position="31"/>
        <end position="44"/>
    </location>
</feature>
<protein>
    <submittedName>
        <fullName evidence="2">Uncharacterized protein</fullName>
    </submittedName>
</protein>
<dbReference type="AlphaFoldDB" id="A0ABC8W7Z6"/>
<accession>A0ABC8W7Z6</accession>
<feature type="compositionally biased region" description="Basic and acidic residues" evidence="1">
    <location>
        <begin position="52"/>
        <end position="64"/>
    </location>
</feature>